<accession>A0AAP2K0J5</accession>
<keyword evidence="1" id="KW-1133">Transmembrane helix</keyword>
<feature type="transmembrane region" description="Helical" evidence="1">
    <location>
        <begin position="6"/>
        <end position="24"/>
    </location>
</feature>
<gene>
    <name evidence="2" type="ORF">EX242_14640</name>
</gene>
<dbReference type="EMBL" id="SHDO01000017">
    <property type="protein sequence ID" value="MBX6981487.1"/>
    <property type="molecule type" value="Genomic_DNA"/>
</dbReference>
<dbReference type="AlphaFoldDB" id="A0AAP2K0J5"/>
<evidence type="ECO:0000256" key="1">
    <source>
        <dbReference type="SAM" id="Phobius"/>
    </source>
</evidence>
<sequence length="116" mass="13438">MNTYHYLAIGCVVFNIALFFYYLYKISKDNGSYINRRLLLIPLVLAAILYSQAVYYEEKVLLGEYYVKQCKLIESNISNGFLESNTNKIECNGVFDNVSTSKYNNAIDAYNERLNK</sequence>
<evidence type="ECO:0000313" key="2">
    <source>
        <dbReference type="EMBL" id="MBX6981487.1"/>
    </source>
</evidence>
<dbReference type="RefSeq" id="WP_048607595.1">
    <property type="nucleotide sequence ID" value="NZ_CP017671.1"/>
</dbReference>
<keyword evidence="1" id="KW-0812">Transmembrane</keyword>
<protein>
    <submittedName>
        <fullName evidence="2">Uncharacterized protein</fullName>
    </submittedName>
</protein>
<keyword evidence="1" id="KW-0472">Membrane</keyword>
<evidence type="ECO:0000313" key="3">
    <source>
        <dbReference type="Proteomes" id="UP000824410"/>
    </source>
</evidence>
<comment type="caution">
    <text evidence="2">The sequence shown here is derived from an EMBL/GenBank/DDBJ whole genome shotgun (WGS) entry which is preliminary data.</text>
</comment>
<feature type="transmembrane region" description="Helical" evidence="1">
    <location>
        <begin position="36"/>
        <end position="56"/>
    </location>
</feature>
<organism evidence="2 3">
    <name type="scientific">Providencia rettgeri</name>
    <dbReference type="NCBI Taxonomy" id="587"/>
    <lineage>
        <taxon>Bacteria</taxon>
        <taxon>Pseudomonadati</taxon>
        <taxon>Pseudomonadota</taxon>
        <taxon>Gammaproteobacteria</taxon>
        <taxon>Enterobacterales</taxon>
        <taxon>Morganellaceae</taxon>
        <taxon>Providencia</taxon>
    </lineage>
</organism>
<name>A0AAP2K0J5_PRORE</name>
<dbReference type="Proteomes" id="UP000824410">
    <property type="component" value="Unassembled WGS sequence"/>
</dbReference>
<dbReference type="KEGG" id="prg:RB151_016960"/>
<reference evidence="2" key="1">
    <citation type="submission" date="2019-02" db="EMBL/GenBank/DDBJ databases">
        <title>Genomic characterization of isolates from hospital effluents in KZN, South Africa.</title>
        <authorList>
            <person name="Ntshobeni N."/>
            <person name="Allam M."/>
            <person name="Ismail A."/>
            <person name="Amoako D."/>
            <person name="Essack S."/>
            <person name="Chenia H."/>
        </authorList>
    </citation>
    <scope>NUCLEOTIDE SEQUENCE</scope>
    <source>
        <strain evidence="2">AFE97_S1</strain>
    </source>
</reference>
<proteinExistence type="predicted"/>